<proteinExistence type="predicted"/>
<evidence type="ECO:0000313" key="2">
    <source>
        <dbReference type="Proteomes" id="UP000076532"/>
    </source>
</evidence>
<dbReference type="AlphaFoldDB" id="A0A166P274"/>
<feature type="non-terminal residue" evidence="1">
    <location>
        <position position="1"/>
    </location>
</feature>
<accession>A0A166P274</accession>
<name>A0A166P274_9AGAM</name>
<dbReference type="OrthoDB" id="3363652at2759"/>
<protein>
    <submittedName>
        <fullName evidence="1">Uncharacterized protein</fullName>
    </submittedName>
</protein>
<keyword evidence="2" id="KW-1185">Reference proteome</keyword>
<reference evidence="1 2" key="1">
    <citation type="journal article" date="2016" name="Mol. Biol. Evol.">
        <title>Comparative Genomics of Early-Diverging Mushroom-Forming Fungi Provides Insights into the Origins of Lignocellulose Decay Capabilities.</title>
        <authorList>
            <person name="Nagy L.G."/>
            <person name="Riley R."/>
            <person name="Tritt A."/>
            <person name="Adam C."/>
            <person name="Daum C."/>
            <person name="Floudas D."/>
            <person name="Sun H."/>
            <person name="Yadav J.S."/>
            <person name="Pangilinan J."/>
            <person name="Larsson K.H."/>
            <person name="Matsuura K."/>
            <person name="Barry K."/>
            <person name="Labutti K."/>
            <person name="Kuo R."/>
            <person name="Ohm R.A."/>
            <person name="Bhattacharya S.S."/>
            <person name="Shirouzu T."/>
            <person name="Yoshinaga Y."/>
            <person name="Martin F.M."/>
            <person name="Grigoriev I.V."/>
            <person name="Hibbett D.S."/>
        </authorList>
    </citation>
    <scope>NUCLEOTIDE SEQUENCE [LARGE SCALE GENOMIC DNA]</scope>
    <source>
        <strain evidence="1 2">CBS 109695</strain>
    </source>
</reference>
<dbReference type="EMBL" id="KV417519">
    <property type="protein sequence ID" value="KZP25627.1"/>
    <property type="molecule type" value="Genomic_DNA"/>
</dbReference>
<evidence type="ECO:0000313" key="1">
    <source>
        <dbReference type="EMBL" id="KZP25627.1"/>
    </source>
</evidence>
<gene>
    <name evidence="1" type="ORF">FIBSPDRAFT_673298</name>
</gene>
<feature type="non-terminal residue" evidence="1">
    <location>
        <position position="122"/>
    </location>
</feature>
<sequence length="122" mass="13682">FTRATDPFNARRVRRVVQLVEIGDDLDPVQLQRVRNLVAKNADVFALSVSEVMAADSGAVHTMHVPADATFSRKIHQRPLKAPERDYFFPWVDSMEAAGVIRKIDPADVKCYAPTILVQKAH</sequence>
<organism evidence="1 2">
    <name type="scientific">Athelia psychrophila</name>
    <dbReference type="NCBI Taxonomy" id="1759441"/>
    <lineage>
        <taxon>Eukaryota</taxon>
        <taxon>Fungi</taxon>
        <taxon>Dikarya</taxon>
        <taxon>Basidiomycota</taxon>
        <taxon>Agaricomycotina</taxon>
        <taxon>Agaricomycetes</taxon>
        <taxon>Agaricomycetidae</taxon>
        <taxon>Atheliales</taxon>
        <taxon>Atheliaceae</taxon>
        <taxon>Athelia</taxon>
    </lineage>
</organism>
<dbReference type="Proteomes" id="UP000076532">
    <property type="component" value="Unassembled WGS sequence"/>
</dbReference>